<dbReference type="PROSITE" id="PS00923">
    <property type="entry name" value="ASP_GLU_RACEMASE_1"/>
    <property type="match status" value="1"/>
</dbReference>
<proteinExistence type="inferred from homology"/>
<comment type="similarity">
    <text evidence="1">Belongs to the aspartate/glutamate racemases family.</text>
</comment>
<dbReference type="PANTHER" id="PTHR21198:SF7">
    <property type="entry name" value="ASPARTATE-GLUTAMATE RACEMASE FAMILY"/>
    <property type="match status" value="1"/>
</dbReference>
<dbReference type="InterPro" id="IPR015942">
    <property type="entry name" value="Asp/Glu/hydantoin_racemase"/>
</dbReference>
<dbReference type="Gene3D" id="3.40.50.1860">
    <property type="match status" value="2"/>
</dbReference>
<dbReference type="GO" id="GO:0047661">
    <property type="term" value="F:amino-acid racemase activity"/>
    <property type="evidence" value="ECO:0007669"/>
    <property type="project" value="InterPro"/>
</dbReference>
<dbReference type="InterPro" id="IPR001920">
    <property type="entry name" value="Asp/Glu_race"/>
</dbReference>
<dbReference type="RefSeq" id="WP_071437532.1">
    <property type="nucleotide sequence ID" value="NZ_MLOK01000039.1"/>
</dbReference>
<dbReference type="NCBIfam" id="TIGR00035">
    <property type="entry name" value="asp_race"/>
    <property type="match status" value="1"/>
</dbReference>
<gene>
    <name evidence="3" type="ORF">ATX59_05065</name>
</gene>
<sequence>MKDFFGILGGMGTMATENFVHTLDRLTEAHSDQDFLNYLVFNHACIPDRTAYIFDQTKDNPLPFLKEDIQQLNSLSADFVVITCNTAHYFLPELTAIAKMPILNMPSLAVQACKKRTAGTLKIGILATDGTIASGLYQEKISAQSDQAIIPDKELQRQVMKFIYQDIKQNNRIEADKYHHLVEKLLIKQKCDYVILGCTEFSVAQEREPYISDRVIDAQQVLANTAVSMAKNS</sequence>
<evidence type="ECO:0000313" key="3">
    <source>
        <dbReference type="EMBL" id="OIM21155.1"/>
    </source>
</evidence>
<evidence type="ECO:0000256" key="2">
    <source>
        <dbReference type="ARBA" id="ARBA00023235"/>
    </source>
</evidence>
<dbReference type="Proteomes" id="UP000181728">
    <property type="component" value="Unassembled WGS sequence"/>
</dbReference>
<protein>
    <submittedName>
        <fullName evidence="3">Aspartate racemase</fullName>
    </submittedName>
</protein>
<comment type="caution">
    <text evidence="3">The sequence shown here is derived from an EMBL/GenBank/DDBJ whole genome shotgun (WGS) entry which is preliminary data.</text>
</comment>
<keyword evidence="2" id="KW-0413">Isomerase</keyword>
<reference evidence="3 4" key="1">
    <citation type="journal article" date="2016" name="BMC Genomics">
        <title>Consensus pan-genome assembly of the specialised wine bacterium Oenococcus oeni.</title>
        <authorList>
            <person name="Sternes P.R."/>
            <person name="Borneman A.R."/>
        </authorList>
    </citation>
    <scope>NUCLEOTIDE SEQUENCE [LARGE SCALE GENOMIC DNA]</scope>
    <source>
        <strain evidence="3 4">AWRIB661</strain>
    </source>
</reference>
<dbReference type="PANTHER" id="PTHR21198">
    <property type="entry name" value="GLUTAMATE RACEMASE"/>
    <property type="match status" value="1"/>
</dbReference>
<dbReference type="SUPFAM" id="SSF53681">
    <property type="entry name" value="Aspartate/glutamate racemase"/>
    <property type="match status" value="2"/>
</dbReference>
<dbReference type="EMBL" id="MLOK01000039">
    <property type="protein sequence ID" value="OIM21155.1"/>
    <property type="molecule type" value="Genomic_DNA"/>
</dbReference>
<evidence type="ECO:0000256" key="1">
    <source>
        <dbReference type="ARBA" id="ARBA00007847"/>
    </source>
</evidence>
<evidence type="ECO:0000313" key="4">
    <source>
        <dbReference type="Proteomes" id="UP000181728"/>
    </source>
</evidence>
<dbReference type="InterPro" id="IPR004380">
    <property type="entry name" value="Asp_race"/>
</dbReference>
<organism evidence="3 4">
    <name type="scientific">Oenococcus oeni</name>
    <name type="common">Leuconostoc oenos</name>
    <dbReference type="NCBI Taxonomy" id="1247"/>
    <lineage>
        <taxon>Bacteria</taxon>
        <taxon>Bacillati</taxon>
        <taxon>Bacillota</taxon>
        <taxon>Bacilli</taxon>
        <taxon>Lactobacillales</taxon>
        <taxon>Lactobacillaceae</taxon>
        <taxon>Oenococcus</taxon>
    </lineage>
</organism>
<dbReference type="InterPro" id="IPR018187">
    <property type="entry name" value="Asp/Glu_racemase_AS_1"/>
</dbReference>
<dbReference type="AlphaFoldDB" id="A0A6N4A6G7"/>
<accession>A0A6N4A6G7</accession>
<name>A0A6N4A6G7_OENOE</name>
<dbReference type="Pfam" id="PF01177">
    <property type="entry name" value="Asp_Glu_race"/>
    <property type="match status" value="1"/>
</dbReference>